<dbReference type="Gene3D" id="3.10.310.30">
    <property type="match status" value="1"/>
</dbReference>
<dbReference type="SUPFAM" id="SSF64182">
    <property type="entry name" value="DHH phosphoesterases"/>
    <property type="match status" value="1"/>
</dbReference>
<sequence>MEFINHLYSSTAEILVELLLYFESNYGYAFTPQMSQYLYAGIITDTNHLKTHITPSTHYFLWKLLSKGIRRKAINELIIENSLNKRLFDQEVIRNIKITPNGLAFSIVSAKLLKKYSIQDYVSAISNLENISGIEIWVIFIEDKFLKKWKCSIRSKRLPIDKMAARLGGGGHKLIASTVLKKKREFWASLLLLDDYLVKFGFSGCSDYGKLGFSWKLTLYRLWICWKQSN</sequence>
<dbReference type="Proteomes" id="UP000018745">
    <property type="component" value="Chromosome"/>
</dbReference>
<name>A0ABM5P0F1_9MOLU</name>
<dbReference type="Gene3D" id="3.90.1640.10">
    <property type="entry name" value="inorganic pyrophosphatase (n-terminal core)"/>
    <property type="match status" value="1"/>
</dbReference>
<reference evidence="2 3" key="1">
    <citation type="journal article" date="2014" name="Genome Announc.">
        <title>Complete Genome Sequence of Mycoplasma ovis Strain Michigan, a Hemoplasma of Sheep with Two Distinct 16S rRNA Genes.</title>
        <authorList>
            <person name="Deshuillers P.L."/>
            <person name="Santos A.P."/>
            <person name="do Nascimento N.C."/>
            <person name="Hampel J.A."/>
            <person name="Bergin I.L."/>
            <person name="Dyson M.C."/>
            <person name="Messick J.B."/>
        </authorList>
    </citation>
    <scope>NUCLEOTIDE SEQUENCE [LARGE SCALE GENOMIC DNA]</scope>
    <source>
        <strain evidence="2 3">Michigan</strain>
    </source>
</reference>
<dbReference type="Pfam" id="PF02272">
    <property type="entry name" value="DHHA1"/>
    <property type="match status" value="1"/>
</dbReference>
<dbReference type="InterPro" id="IPR051319">
    <property type="entry name" value="Oligoribo/pAp-PDE_c-di-AMP_PDE"/>
</dbReference>
<evidence type="ECO:0000313" key="3">
    <source>
        <dbReference type="Proteomes" id="UP000018745"/>
    </source>
</evidence>
<organism evidence="2 3">
    <name type="scientific">Mycoplasma ovis str. Michigan</name>
    <dbReference type="NCBI Taxonomy" id="1415773"/>
    <lineage>
        <taxon>Bacteria</taxon>
        <taxon>Bacillati</taxon>
        <taxon>Mycoplasmatota</taxon>
        <taxon>Mollicutes</taxon>
        <taxon>Mycoplasmataceae</taxon>
        <taxon>Mycoplasma</taxon>
    </lineage>
</organism>
<accession>A0ABM5P0F1</accession>
<feature type="domain" description="DHHA1" evidence="1">
    <location>
        <begin position="123"/>
        <end position="188"/>
    </location>
</feature>
<evidence type="ECO:0000313" key="2">
    <source>
        <dbReference type="EMBL" id="AHC39864.1"/>
    </source>
</evidence>
<dbReference type="InterPro" id="IPR003156">
    <property type="entry name" value="DHHA1_dom"/>
</dbReference>
<dbReference type="PANTHER" id="PTHR47618">
    <property type="entry name" value="BIFUNCTIONAL OLIGORIBONUCLEASE AND PAP PHOSPHATASE NRNA"/>
    <property type="match status" value="1"/>
</dbReference>
<protein>
    <submittedName>
        <fullName evidence="2">Phosphoesterase</fullName>
    </submittedName>
</protein>
<gene>
    <name evidence="2" type="ORF">OVS_01185</name>
</gene>
<dbReference type="EMBL" id="CP006935">
    <property type="protein sequence ID" value="AHC39864.1"/>
    <property type="molecule type" value="Genomic_DNA"/>
</dbReference>
<dbReference type="InterPro" id="IPR038763">
    <property type="entry name" value="DHH_sf"/>
</dbReference>
<proteinExistence type="predicted"/>
<evidence type="ECO:0000259" key="1">
    <source>
        <dbReference type="Pfam" id="PF02272"/>
    </source>
</evidence>
<keyword evidence="3" id="KW-1185">Reference proteome</keyword>
<dbReference type="PANTHER" id="PTHR47618:SF1">
    <property type="entry name" value="BIFUNCTIONAL OLIGORIBONUCLEASE AND PAP PHOSPHATASE NRNA"/>
    <property type="match status" value="1"/>
</dbReference>